<gene>
    <name evidence="9" type="primary">LOC115628769</name>
</gene>
<feature type="region of interest" description="Disordered" evidence="7">
    <location>
        <begin position="1"/>
        <end position="31"/>
    </location>
</feature>
<protein>
    <submittedName>
        <fullName evidence="9">Uncharacterized protein LOC115628769</fullName>
    </submittedName>
</protein>
<evidence type="ECO:0000256" key="4">
    <source>
        <dbReference type="ARBA" id="ARBA00023212"/>
    </source>
</evidence>
<evidence type="ECO:0000256" key="1">
    <source>
        <dbReference type="ARBA" id="ARBA00004138"/>
    </source>
</evidence>
<name>A0A6J2TXK2_DROLE</name>
<evidence type="ECO:0000313" key="9">
    <source>
        <dbReference type="RefSeq" id="XP_030380844.1"/>
    </source>
</evidence>
<dbReference type="Proteomes" id="UP000504634">
    <property type="component" value="Unplaced"/>
</dbReference>
<evidence type="ECO:0000256" key="2">
    <source>
        <dbReference type="ARBA" id="ARBA00004245"/>
    </source>
</evidence>
<dbReference type="GeneID" id="115628769"/>
<keyword evidence="4" id="KW-0206">Cytoskeleton</keyword>
<reference evidence="9" key="1">
    <citation type="submission" date="2025-08" db="UniProtKB">
        <authorList>
            <consortium name="RefSeq"/>
        </authorList>
    </citation>
    <scope>IDENTIFICATION</scope>
    <source>
        <strain evidence="9">11010-0011.00</strain>
        <tissue evidence="9">Whole body</tissue>
    </source>
</reference>
<comment type="subcellular location">
    <subcellularLocation>
        <location evidence="1">Cell projection</location>
        <location evidence="1">Cilium</location>
    </subcellularLocation>
    <subcellularLocation>
        <location evidence="2">Cytoplasm</location>
        <location evidence="2">Cytoskeleton</location>
    </subcellularLocation>
</comment>
<keyword evidence="3" id="KW-0963">Cytoplasm</keyword>
<comment type="similarity">
    <text evidence="6">Belongs to the CFAP144 family.</text>
</comment>
<dbReference type="GO" id="GO:0005856">
    <property type="term" value="C:cytoskeleton"/>
    <property type="evidence" value="ECO:0007669"/>
    <property type="project" value="UniProtKB-SubCell"/>
</dbReference>
<dbReference type="RefSeq" id="XP_030380844.1">
    <property type="nucleotide sequence ID" value="XM_030524984.1"/>
</dbReference>
<evidence type="ECO:0000256" key="3">
    <source>
        <dbReference type="ARBA" id="ARBA00022490"/>
    </source>
</evidence>
<dbReference type="AlphaFoldDB" id="A0A6J2TXK2"/>
<evidence type="ECO:0000256" key="6">
    <source>
        <dbReference type="ARBA" id="ARBA00034777"/>
    </source>
</evidence>
<dbReference type="Pfam" id="PF14886">
    <property type="entry name" value="FAM183"/>
    <property type="match status" value="1"/>
</dbReference>
<dbReference type="InterPro" id="IPR029214">
    <property type="entry name" value="CFAP144"/>
</dbReference>
<sequence length="158" mass="18128">MVSNGGGLLPDDADNEEDGDEHHEGDPRPLPYAFEKELIQKSNRHIRLTESFVPVTKVSPLTSKFYAHHEQRKPRQPERFLRYTEVAQLERRTPLGVPLLESQVYGWLPLKTDCTPTIHLNVAHAPKLRCGMTIHGEHLLAERVTERPPFNGLRFLLH</sequence>
<evidence type="ECO:0000313" key="8">
    <source>
        <dbReference type="Proteomes" id="UP000504634"/>
    </source>
</evidence>
<proteinExistence type="inferred from homology"/>
<keyword evidence="5" id="KW-0966">Cell projection</keyword>
<accession>A0A6J2TXK2</accession>
<organism evidence="8 9">
    <name type="scientific">Drosophila lebanonensis</name>
    <name type="common">Fruit fly</name>
    <name type="synonym">Scaptodrosophila lebanonensis</name>
    <dbReference type="NCBI Taxonomy" id="7225"/>
    <lineage>
        <taxon>Eukaryota</taxon>
        <taxon>Metazoa</taxon>
        <taxon>Ecdysozoa</taxon>
        <taxon>Arthropoda</taxon>
        <taxon>Hexapoda</taxon>
        <taxon>Insecta</taxon>
        <taxon>Pterygota</taxon>
        <taxon>Neoptera</taxon>
        <taxon>Endopterygota</taxon>
        <taxon>Diptera</taxon>
        <taxon>Brachycera</taxon>
        <taxon>Muscomorpha</taxon>
        <taxon>Ephydroidea</taxon>
        <taxon>Drosophilidae</taxon>
        <taxon>Scaptodrosophila</taxon>
    </lineage>
</organism>
<evidence type="ECO:0000256" key="7">
    <source>
        <dbReference type="SAM" id="MobiDB-lite"/>
    </source>
</evidence>
<keyword evidence="8" id="KW-1185">Reference proteome</keyword>
<evidence type="ECO:0000256" key="5">
    <source>
        <dbReference type="ARBA" id="ARBA00023273"/>
    </source>
</evidence>
<dbReference type="OrthoDB" id="446290at2759"/>
<dbReference type="GO" id="GO:0005929">
    <property type="term" value="C:cilium"/>
    <property type="evidence" value="ECO:0007669"/>
    <property type="project" value="UniProtKB-SubCell"/>
</dbReference>